<protein>
    <submittedName>
        <fullName evidence="1">Uncharacterized protein</fullName>
    </submittedName>
</protein>
<sequence length="384" mass="42179">MCRRGVPVGEEVAFGKVISCPTCTKALAVVQPQHGTQLVPCSRCRYNYELMSGDVVSFRSESTSNDWSMIQKWLRWLRLVDRPLPAAVHSFVVQDPNGIARTLRFATETVDVPAQEGERVTFASAAPATAERGIGPFRMSMRTPGWRPSEPMAITNHVTGRITSLLRAPPKSGSGAAFDNAFIVPAALAFASGDVATTFIDPTLPHLIAAYAVATVALGGAVNLFIYPRLNQLPQRTVDAIALRQELLVQYESLQQRVQDLAQVASSEVRMMARMFQLQNKMEAVGEPTYGARIVRVVKAREGIYQQLLTRLKLIDKYAKVASMIEIEVEMDVDVLAAEAVGAVEEQVAHLIEAEDLQKKWRTQAEASDEVERLLNTAPLSNSS</sequence>
<reference evidence="2" key="1">
    <citation type="journal article" date="2024" name="Proc. Natl. Acad. Sci. U.S.A.">
        <title>Extraordinary preservation of gene collinearity over three hundred million years revealed in homosporous lycophytes.</title>
        <authorList>
            <person name="Li C."/>
            <person name="Wickell D."/>
            <person name="Kuo L.Y."/>
            <person name="Chen X."/>
            <person name="Nie B."/>
            <person name="Liao X."/>
            <person name="Peng D."/>
            <person name="Ji J."/>
            <person name="Jenkins J."/>
            <person name="Williams M."/>
            <person name="Shu S."/>
            <person name="Plott C."/>
            <person name="Barry K."/>
            <person name="Rajasekar S."/>
            <person name="Grimwood J."/>
            <person name="Han X."/>
            <person name="Sun S."/>
            <person name="Hou Z."/>
            <person name="He W."/>
            <person name="Dai G."/>
            <person name="Sun C."/>
            <person name="Schmutz J."/>
            <person name="Leebens-Mack J.H."/>
            <person name="Li F.W."/>
            <person name="Wang L."/>
        </authorList>
    </citation>
    <scope>NUCLEOTIDE SEQUENCE [LARGE SCALE GENOMIC DNA]</scope>
    <source>
        <strain evidence="2">cv. PW_Plant_1</strain>
    </source>
</reference>
<proteinExistence type="predicted"/>
<dbReference type="EMBL" id="CM055113">
    <property type="protein sequence ID" value="KAJ7515164.1"/>
    <property type="molecule type" value="Genomic_DNA"/>
</dbReference>
<name>A0ACC2AC65_DIPCM</name>
<evidence type="ECO:0000313" key="1">
    <source>
        <dbReference type="EMBL" id="KAJ7515164.1"/>
    </source>
</evidence>
<keyword evidence="2" id="KW-1185">Reference proteome</keyword>
<organism evidence="1 2">
    <name type="scientific">Diphasiastrum complanatum</name>
    <name type="common">Issler's clubmoss</name>
    <name type="synonym">Lycopodium complanatum</name>
    <dbReference type="NCBI Taxonomy" id="34168"/>
    <lineage>
        <taxon>Eukaryota</taxon>
        <taxon>Viridiplantae</taxon>
        <taxon>Streptophyta</taxon>
        <taxon>Embryophyta</taxon>
        <taxon>Tracheophyta</taxon>
        <taxon>Lycopodiopsida</taxon>
        <taxon>Lycopodiales</taxon>
        <taxon>Lycopodiaceae</taxon>
        <taxon>Lycopodioideae</taxon>
        <taxon>Diphasiastrum</taxon>
    </lineage>
</organism>
<comment type="caution">
    <text evidence="1">The sequence shown here is derived from an EMBL/GenBank/DDBJ whole genome shotgun (WGS) entry which is preliminary data.</text>
</comment>
<accession>A0ACC2AC65</accession>
<gene>
    <name evidence="1" type="ORF">O6H91_22G002600</name>
</gene>
<evidence type="ECO:0000313" key="2">
    <source>
        <dbReference type="Proteomes" id="UP001162992"/>
    </source>
</evidence>
<dbReference type="Proteomes" id="UP001162992">
    <property type="component" value="Chromosome 22"/>
</dbReference>